<organism evidence="2 3">
    <name type="scientific">Rhodoferax lacus</name>
    <dbReference type="NCBI Taxonomy" id="2184758"/>
    <lineage>
        <taxon>Bacteria</taxon>
        <taxon>Pseudomonadati</taxon>
        <taxon>Pseudomonadota</taxon>
        <taxon>Betaproteobacteria</taxon>
        <taxon>Burkholderiales</taxon>
        <taxon>Comamonadaceae</taxon>
        <taxon>Rhodoferax</taxon>
    </lineage>
</organism>
<dbReference type="Gene3D" id="3.40.50.720">
    <property type="entry name" value="NAD(P)-binding Rossmann-like Domain"/>
    <property type="match status" value="1"/>
</dbReference>
<dbReference type="Proteomes" id="UP000260665">
    <property type="component" value="Unassembled WGS sequence"/>
</dbReference>
<comment type="caution">
    <text evidence="2">The sequence shown here is derived from an EMBL/GenBank/DDBJ whole genome shotgun (WGS) entry which is preliminary data.</text>
</comment>
<keyword evidence="3" id="KW-1185">Reference proteome</keyword>
<dbReference type="InterPro" id="IPR051207">
    <property type="entry name" value="ComplexI_NDUFA9_subunit"/>
</dbReference>
<dbReference type="RefSeq" id="WP_117175750.1">
    <property type="nucleotide sequence ID" value="NZ_QFZK01000003.1"/>
</dbReference>
<dbReference type="InterPro" id="IPR036291">
    <property type="entry name" value="NAD(P)-bd_dom_sf"/>
</dbReference>
<protein>
    <submittedName>
        <fullName evidence="2">NAD-dependent dehydratase</fullName>
    </submittedName>
</protein>
<dbReference type="CDD" id="cd05271">
    <property type="entry name" value="NDUFA9_like_SDR_a"/>
    <property type="match status" value="1"/>
</dbReference>
<sequence>MKNVLVLGGTGFVGSHVCEKLIRAGWTVTVATRRRNNARNLLHLPSLTVRELDVHDFAALSRVMAGHDAVVNLVAILHGNQAAFDKVHTQLPQKIADACFSNGVGQLVHLSALGANPQKPGALPSMYLRSKSMGEAVLMATCSKLALTILRPSVIFGQGDKFLNMFASLQKVFPCMPLAGAEARFQPVWVEDVASAVVKSLERQAAGLLTLEACGPDVFTLRQLVETAARLAGVNHGHGRPVIGLPRWAGALQARLMEFKPGEPLLSRDNLASMQLPSVATPGMPGLESLGIQAAALVPIARDYLAQGSPWHDLLGVRLRSHWR</sequence>
<dbReference type="SUPFAM" id="SSF51735">
    <property type="entry name" value="NAD(P)-binding Rossmann-fold domains"/>
    <property type="match status" value="1"/>
</dbReference>
<dbReference type="PANTHER" id="PTHR12126">
    <property type="entry name" value="NADH-UBIQUINONE OXIDOREDUCTASE 39 KDA SUBUNIT-RELATED"/>
    <property type="match status" value="1"/>
</dbReference>
<dbReference type="Pfam" id="PF01370">
    <property type="entry name" value="Epimerase"/>
    <property type="match status" value="1"/>
</dbReference>
<evidence type="ECO:0000313" key="2">
    <source>
        <dbReference type="EMBL" id="RFO97737.1"/>
    </source>
</evidence>
<dbReference type="AlphaFoldDB" id="A0A3E1REE5"/>
<dbReference type="EMBL" id="QFZK01000003">
    <property type="protein sequence ID" value="RFO97737.1"/>
    <property type="molecule type" value="Genomic_DNA"/>
</dbReference>
<accession>A0A3E1REE5</accession>
<feature type="domain" description="NAD-dependent epimerase/dehydratase" evidence="1">
    <location>
        <begin position="4"/>
        <end position="206"/>
    </location>
</feature>
<dbReference type="OrthoDB" id="5292533at2"/>
<name>A0A3E1REE5_9BURK</name>
<evidence type="ECO:0000259" key="1">
    <source>
        <dbReference type="Pfam" id="PF01370"/>
    </source>
</evidence>
<dbReference type="GO" id="GO:0044877">
    <property type="term" value="F:protein-containing complex binding"/>
    <property type="evidence" value="ECO:0007669"/>
    <property type="project" value="TreeGrafter"/>
</dbReference>
<proteinExistence type="predicted"/>
<gene>
    <name evidence="2" type="ORF">DIC66_07775</name>
</gene>
<dbReference type="InterPro" id="IPR001509">
    <property type="entry name" value="Epimerase_deHydtase"/>
</dbReference>
<evidence type="ECO:0000313" key="3">
    <source>
        <dbReference type="Proteomes" id="UP000260665"/>
    </source>
</evidence>
<dbReference type="PANTHER" id="PTHR12126:SF11">
    <property type="entry name" value="NADH DEHYDROGENASE [UBIQUINONE] 1 ALPHA SUBCOMPLEX SUBUNIT 9, MITOCHONDRIAL"/>
    <property type="match status" value="1"/>
</dbReference>
<reference evidence="2 3" key="1">
    <citation type="submission" date="2018-05" db="EMBL/GenBank/DDBJ databases">
        <title>Rhodoferax soyangensis sp.nov., isolated from an oligotrophic freshwater lake.</title>
        <authorList>
            <person name="Park M."/>
        </authorList>
    </citation>
    <scope>NUCLEOTIDE SEQUENCE [LARGE SCALE GENOMIC DNA]</scope>
    <source>
        <strain evidence="2 3">IMCC26218</strain>
    </source>
</reference>